<evidence type="ECO:0000256" key="3">
    <source>
        <dbReference type="ARBA" id="ARBA00022884"/>
    </source>
</evidence>
<dbReference type="InterPro" id="IPR000597">
    <property type="entry name" value="Ribosomal_uL3"/>
</dbReference>
<protein>
    <recommendedName>
        <fullName evidence="6 7">Large ribosomal subunit protein uL3</fullName>
    </recommendedName>
</protein>
<comment type="similarity">
    <text evidence="1 7">Belongs to the universal ribosomal protein uL3 family.</text>
</comment>
<dbReference type="GO" id="GO:0022625">
    <property type="term" value="C:cytosolic large ribosomal subunit"/>
    <property type="evidence" value="ECO:0007669"/>
    <property type="project" value="TreeGrafter"/>
</dbReference>
<evidence type="ECO:0000256" key="6">
    <source>
        <dbReference type="ARBA" id="ARBA00035243"/>
    </source>
</evidence>
<dbReference type="PANTHER" id="PTHR11229">
    <property type="entry name" value="50S RIBOSOMAL PROTEIN L3"/>
    <property type="match status" value="1"/>
</dbReference>
<evidence type="ECO:0000256" key="2">
    <source>
        <dbReference type="ARBA" id="ARBA00022730"/>
    </source>
</evidence>
<comment type="subunit">
    <text evidence="7">Part of the 50S ribosomal subunit. Forms a cluster with proteins L14 and L19.</text>
</comment>
<proteinExistence type="inferred from homology"/>
<feature type="region of interest" description="Disordered" evidence="8">
    <location>
        <begin position="147"/>
        <end position="167"/>
    </location>
</feature>
<comment type="function">
    <text evidence="7">One of the primary rRNA binding proteins, it binds directly near the 3'-end of the 23S rRNA, where it nucleates assembly of the 50S subunit.</text>
</comment>
<evidence type="ECO:0000256" key="4">
    <source>
        <dbReference type="ARBA" id="ARBA00022980"/>
    </source>
</evidence>
<name>A0A1F8B5C8_9BACT</name>
<keyword evidence="4 7" id="KW-0689">Ribosomal protein</keyword>
<dbReference type="GO" id="GO:0019843">
    <property type="term" value="F:rRNA binding"/>
    <property type="evidence" value="ECO:0007669"/>
    <property type="project" value="UniProtKB-UniRule"/>
</dbReference>
<dbReference type="FunFam" id="2.40.30.10:FF:000004">
    <property type="entry name" value="50S ribosomal protein L3"/>
    <property type="match status" value="1"/>
</dbReference>
<dbReference type="Proteomes" id="UP000176404">
    <property type="component" value="Unassembled WGS sequence"/>
</dbReference>
<keyword evidence="3 7" id="KW-0694">RNA-binding</keyword>
<dbReference type="AlphaFoldDB" id="A0A1F8B5C8"/>
<dbReference type="InterPro" id="IPR009000">
    <property type="entry name" value="Transl_B-barrel_sf"/>
</dbReference>
<dbReference type="SUPFAM" id="SSF50447">
    <property type="entry name" value="Translation proteins"/>
    <property type="match status" value="1"/>
</dbReference>
<keyword evidence="5 7" id="KW-0687">Ribonucleoprotein</keyword>
<evidence type="ECO:0000256" key="8">
    <source>
        <dbReference type="SAM" id="MobiDB-lite"/>
    </source>
</evidence>
<dbReference type="STRING" id="1802517.A2892_04975"/>
<reference evidence="9 10" key="1">
    <citation type="journal article" date="2016" name="Nat. Commun.">
        <title>Thousands of microbial genomes shed light on interconnected biogeochemical processes in an aquifer system.</title>
        <authorList>
            <person name="Anantharaman K."/>
            <person name="Brown C.T."/>
            <person name="Hug L.A."/>
            <person name="Sharon I."/>
            <person name="Castelle C.J."/>
            <person name="Probst A.J."/>
            <person name="Thomas B.C."/>
            <person name="Singh A."/>
            <person name="Wilkins M.J."/>
            <person name="Karaoz U."/>
            <person name="Brodie E.L."/>
            <person name="Williams K.H."/>
            <person name="Hubbard S.S."/>
            <person name="Banfield J.F."/>
        </authorList>
    </citation>
    <scope>NUCLEOTIDE SEQUENCE [LARGE SCALE GENOMIC DNA]</scope>
</reference>
<dbReference type="PANTHER" id="PTHR11229:SF16">
    <property type="entry name" value="LARGE RIBOSOMAL SUBUNIT PROTEIN UL3C"/>
    <property type="match status" value="1"/>
</dbReference>
<evidence type="ECO:0000313" key="9">
    <source>
        <dbReference type="EMBL" id="OGM58919.1"/>
    </source>
</evidence>
<evidence type="ECO:0000256" key="7">
    <source>
        <dbReference type="HAMAP-Rule" id="MF_01325"/>
    </source>
</evidence>
<organism evidence="9 10">
    <name type="scientific">Candidatus Woesebacteria bacterium RIFCSPLOWO2_01_FULL_39_10b</name>
    <dbReference type="NCBI Taxonomy" id="1802517"/>
    <lineage>
        <taxon>Bacteria</taxon>
        <taxon>Candidatus Woeseibacteriota</taxon>
    </lineage>
</organism>
<dbReference type="Pfam" id="PF00297">
    <property type="entry name" value="Ribosomal_L3"/>
    <property type="match status" value="1"/>
</dbReference>
<feature type="region of interest" description="Disordered" evidence="8">
    <location>
        <begin position="228"/>
        <end position="255"/>
    </location>
</feature>
<dbReference type="GO" id="GO:0006412">
    <property type="term" value="P:translation"/>
    <property type="evidence" value="ECO:0007669"/>
    <property type="project" value="UniProtKB-UniRule"/>
</dbReference>
<keyword evidence="2 7" id="KW-0699">rRNA-binding</keyword>
<evidence type="ECO:0000313" key="10">
    <source>
        <dbReference type="Proteomes" id="UP000176404"/>
    </source>
</evidence>
<dbReference type="InterPro" id="IPR019927">
    <property type="entry name" value="Ribosomal_uL3_bac/org-type"/>
</dbReference>
<dbReference type="Gene3D" id="3.30.160.810">
    <property type="match status" value="1"/>
</dbReference>
<dbReference type="Gene3D" id="2.40.30.10">
    <property type="entry name" value="Translation factors"/>
    <property type="match status" value="1"/>
</dbReference>
<accession>A0A1F8B5C8</accession>
<comment type="caution">
    <text evidence="9">The sequence shown here is derived from an EMBL/GenBank/DDBJ whole genome shotgun (WGS) entry which is preliminary data.</text>
</comment>
<evidence type="ECO:0000256" key="1">
    <source>
        <dbReference type="ARBA" id="ARBA00006540"/>
    </source>
</evidence>
<dbReference type="NCBIfam" id="TIGR03625">
    <property type="entry name" value="L3_bact"/>
    <property type="match status" value="1"/>
</dbReference>
<evidence type="ECO:0000256" key="5">
    <source>
        <dbReference type="ARBA" id="ARBA00023274"/>
    </source>
</evidence>
<dbReference type="GO" id="GO:0003735">
    <property type="term" value="F:structural constituent of ribosome"/>
    <property type="evidence" value="ECO:0007669"/>
    <property type="project" value="UniProtKB-UniRule"/>
</dbReference>
<gene>
    <name evidence="7" type="primary">rplC</name>
    <name evidence="9" type="ORF">A2892_04975</name>
</gene>
<dbReference type="HAMAP" id="MF_01325_B">
    <property type="entry name" value="Ribosomal_uL3_B"/>
    <property type="match status" value="1"/>
</dbReference>
<dbReference type="EMBL" id="MGHD01000026">
    <property type="protein sequence ID" value="OGM58919.1"/>
    <property type="molecule type" value="Genomic_DNA"/>
</dbReference>
<sequence length="255" mass="27508">MLNTLLGLKGKMSQTFMKGVRIPVTFIKVGPCVVTQIKKKEKDGYWAVQVGFGERKIKKITKPLKGHLRGAIGDKKAPLFLREIRLRDEPEFKKGEVINASDVFGKGDIVVVTGISKGKGFAGVVKRWGFAGGPKTHGQSDRLRAPGAIGQGTSPGRVHKGKKMAGRMGGNTVTLKNLFVIDVDKESGEVKLSGSVPGKTGGLLRIEKLGTKKLEELIKEETQRVVEAEVVSDGDSKKSNTGNVENSSEDSEKKV</sequence>